<dbReference type="GO" id="GO:0006351">
    <property type="term" value="P:DNA-templated transcription"/>
    <property type="evidence" value="ECO:0007669"/>
    <property type="project" value="UniProtKB-UniRule"/>
</dbReference>
<evidence type="ECO:0000256" key="10">
    <source>
        <dbReference type="HAMAP-Rule" id="MF_00366"/>
    </source>
</evidence>
<proteinExistence type="inferred from homology"/>
<evidence type="ECO:0000313" key="12">
    <source>
        <dbReference type="Proteomes" id="UP000617951"/>
    </source>
</evidence>
<dbReference type="InterPro" id="IPR036161">
    <property type="entry name" value="RPB6/omega-like_sf"/>
</dbReference>
<dbReference type="HAMAP" id="MF_00366">
    <property type="entry name" value="RNApol_bact_RpoZ"/>
    <property type="match status" value="1"/>
</dbReference>
<dbReference type="EC" id="2.7.7.6" evidence="2 10"/>
<dbReference type="EMBL" id="JACRSS010000001">
    <property type="protein sequence ID" value="MBC8538041.1"/>
    <property type="molecule type" value="Genomic_DNA"/>
</dbReference>
<comment type="catalytic activity">
    <reaction evidence="9 10">
        <text>RNA(n) + a ribonucleoside 5'-triphosphate = RNA(n+1) + diphosphate</text>
        <dbReference type="Rhea" id="RHEA:21248"/>
        <dbReference type="Rhea" id="RHEA-COMP:14527"/>
        <dbReference type="Rhea" id="RHEA-COMP:17342"/>
        <dbReference type="ChEBI" id="CHEBI:33019"/>
        <dbReference type="ChEBI" id="CHEBI:61557"/>
        <dbReference type="ChEBI" id="CHEBI:140395"/>
        <dbReference type="EC" id="2.7.7.6"/>
    </reaction>
</comment>
<dbReference type="SUPFAM" id="SSF63562">
    <property type="entry name" value="RPB6/omega subunit-like"/>
    <property type="match status" value="1"/>
</dbReference>
<keyword evidence="6 10" id="KW-0548">Nucleotidyltransferase</keyword>
<accession>A0A926HWT8</accession>
<keyword evidence="7 10" id="KW-0804">Transcription</keyword>
<dbReference type="Proteomes" id="UP000617951">
    <property type="component" value="Unassembled WGS sequence"/>
</dbReference>
<dbReference type="GO" id="GO:0000428">
    <property type="term" value="C:DNA-directed RNA polymerase complex"/>
    <property type="evidence" value="ECO:0007669"/>
    <property type="project" value="UniProtKB-KW"/>
</dbReference>
<dbReference type="Pfam" id="PF01192">
    <property type="entry name" value="RNA_pol_Rpb6"/>
    <property type="match status" value="1"/>
</dbReference>
<dbReference type="PANTHER" id="PTHR34476">
    <property type="entry name" value="DNA-DIRECTED RNA POLYMERASE SUBUNIT OMEGA"/>
    <property type="match status" value="1"/>
</dbReference>
<evidence type="ECO:0000256" key="4">
    <source>
        <dbReference type="ARBA" id="ARBA00022478"/>
    </source>
</evidence>
<evidence type="ECO:0000313" key="11">
    <source>
        <dbReference type="EMBL" id="MBC8538041.1"/>
    </source>
</evidence>
<dbReference type="Gene3D" id="3.90.940.10">
    <property type="match status" value="1"/>
</dbReference>
<dbReference type="AlphaFoldDB" id="A0A926HWT8"/>
<evidence type="ECO:0000256" key="7">
    <source>
        <dbReference type="ARBA" id="ARBA00023163"/>
    </source>
</evidence>
<keyword evidence="4 10" id="KW-0240">DNA-directed RNA polymerase</keyword>
<evidence type="ECO:0000256" key="2">
    <source>
        <dbReference type="ARBA" id="ARBA00012418"/>
    </source>
</evidence>
<dbReference type="PANTHER" id="PTHR34476:SF1">
    <property type="entry name" value="DNA-DIRECTED RNA POLYMERASE SUBUNIT OMEGA"/>
    <property type="match status" value="1"/>
</dbReference>
<evidence type="ECO:0000256" key="1">
    <source>
        <dbReference type="ARBA" id="ARBA00006711"/>
    </source>
</evidence>
<reference evidence="11" key="1">
    <citation type="submission" date="2020-08" db="EMBL/GenBank/DDBJ databases">
        <title>Genome public.</title>
        <authorList>
            <person name="Liu C."/>
            <person name="Sun Q."/>
        </authorList>
    </citation>
    <scope>NUCLEOTIDE SEQUENCE</scope>
    <source>
        <strain evidence="11">NSJ-63</strain>
    </source>
</reference>
<evidence type="ECO:0000256" key="8">
    <source>
        <dbReference type="ARBA" id="ARBA00029924"/>
    </source>
</evidence>
<name>A0A926HWT8_9FIRM</name>
<dbReference type="GO" id="GO:0003677">
    <property type="term" value="F:DNA binding"/>
    <property type="evidence" value="ECO:0007669"/>
    <property type="project" value="UniProtKB-UniRule"/>
</dbReference>
<evidence type="ECO:0000256" key="3">
    <source>
        <dbReference type="ARBA" id="ARBA00013725"/>
    </source>
</evidence>
<keyword evidence="12" id="KW-1185">Reference proteome</keyword>
<comment type="similarity">
    <text evidence="1 10">Belongs to the RNA polymerase subunit omega family.</text>
</comment>
<dbReference type="SMART" id="SM01409">
    <property type="entry name" value="RNA_pol_Rpb6"/>
    <property type="match status" value="1"/>
</dbReference>
<evidence type="ECO:0000256" key="5">
    <source>
        <dbReference type="ARBA" id="ARBA00022679"/>
    </source>
</evidence>
<organism evidence="11 12">
    <name type="scientific">Guopingia tenuis</name>
    <dbReference type="NCBI Taxonomy" id="2763656"/>
    <lineage>
        <taxon>Bacteria</taxon>
        <taxon>Bacillati</taxon>
        <taxon>Bacillota</taxon>
        <taxon>Clostridia</taxon>
        <taxon>Christensenellales</taxon>
        <taxon>Christensenellaceae</taxon>
        <taxon>Guopingia</taxon>
    </lineage>
</organism>
<dbReference type="InterPro" id="IPR003716">
    <property type="entry name" value="DNA-dir_RNA_pol_omega"/>
</dbReference>
<sequence>MLEPELDKILEKVDCRYTLVVEVAKRARQLVDGAQALAEEPDPNPVTEAVKEVYEEKVTYIRPTETND</sequence>
<dbReference type="InterPro" id="IPR006110">
    <property type="entry name" value="Pol_omega/Rpo6/RPB6"/>
</dbReference>
<evidence type="ECO:0000256" key="6">
    <source>
        <dbReference type="ARBA" id="ARBA00022695"/>
    </source>
</evidence>
<comment type="subunit">
    <text evidence="10">The RNAP catalytic core consists of 2 alpha, 1 beta, 1 beta' and 1 omega subunit. When a sigma factor is associated with the core the holoenzyme is formed, which can initiate transcription.</text>
</comment>
<keyword evidence="5 10" id="KW-0808">Transferase</keyword>
<protein>
    <recommendedName>
        <fullName evidence="3 10">DNA-directed RNA polymerase subunit omega</fullName>
        <shortName evidence="10">RNAP omega subunit</shortName>
        <ecNumber evidence="2 10">2.7.7.6</ecNumber>
    </recommendedName>
    <alternativeName>
        <fullName evidence="10">RNA polymerase omega subunit</fullName>
    </alternativeName>
    <alternativeName>
        <fullName evidence="8 10">Transcriptase subunit omega</fullName>
    </alternativeName>
</protein>
<comment type="caution">
    <text evidence="11">The sequence shown here is derived from an EMBL/GenBank/DDBJ whole genome shotgun (WGS) entry which is preliminary data.</text>
</comment>
<evidence type="ECO:0000256" key="9">
    <source>
        <dbReference type="ARBA" id="ARBA00048552"/>
    </source>
</evidence>
<gene>
    <name evidence="10" type="primary">rpoZ</name>
    <name evidence="11" type="ORF">H8693_03735</name>
</gene>
<dbReference type="GO" id="GO:0003899">
    <property type="term" value="F:DNA-directed RNA polymerase activity"/>
    <property type="evidence" value="ECO:0007669"/>
    <property type="project" value="UniProtKB-UniRule"/>
</dbReference>
<dbReference type="NCBIfam" id="TIGR00690">
    <property type="entry name" value="rpoZ"/>
    <property type="match status" value="1"/>
</dbReference>
<comment type="function">
    <text evidence="10">Promotes RNA polymerase assembly. Latches the N- and C-terminal regions of the beta' subunit thereby facilitating its interaction with the beta and alpha subunits.</text>
</comment>